<organism evidence="1">
    <name type="scientific">Anguilla anguilla</name>
    <name type="common">European freshwater eel</name>
    <name type="synonym">Muraena anguilla</name>
    <dbReference type="NCBI Taxonomy" id="7936"/>
    <lineage>
        <taxon>Eukaryota</taxon>
        <taxon>Metazoa</taxon>
        <taxon>Chordata</taxon>
        <taxon>Craniata</taxon>
        <taxon>Vertebrata</taxon>
        <taxon>Euteleostomi</taxon>
        <taxon>Actinopterygii</taxon>
        <taxon>Neopterygii</taxon>
        <taxon>Teleostei</taxon>
        <taxon>Anguilliformes</taxon>
        <taxon>Anguillidae</taxon>
        <taxon>Anguilla</taxon>
    </lineage>
</organism>
<reference evidence="1" key="1">
    <citation type="submission" date="2014-11" db="EMBL/GenBank/DDBJ databases">
        <authorList>
            <person name="Amaro Gonzalez C."/>
        </authorList>
    </citation>
    <scope>NUCLEOTIDE SEQUENCE</scope>
</reference>
<evidence type="ECO:0000313" key="1">
    <source>
        <dbReference type="EMBL" id="JAI01339.1"/>
    </source>
</evidence>
<proteinExistence type="predicted"/>
<name>A0A0E9XI29_ANGAN</name>
<reference evidence="1" key="2">
    <citation type="journal article" date="2015" name="Fish Shellfish Immunol.">
        <title>Early steps in the European eel (Anguilla anguilla)-Vibrio vulnificus interaction in the gills: Role of the RtxA13 toxin.</title>
        <authorList>
            <person name="Callol A."/>
            <person name="Pajuelo D."/>
            <person name="Ebbesson L."/>
            <person name="Teles M."/>
            <person name="MacKenzie S."/>
            <person name="Amaro C."/>
        </authorList>
    </citation>
    <scope>NUCLEOTIDE SEQUENCE</scope>
</reference>
<sequence length="27" mass="3373">MAEEKSPRTFIKYIIKQKKKKKEKDNY</sequence>
<dbReference type="AlphaFoldDB" id="A0A0E9XI29"/>
<protein>
    <submittedName>
        <fullName evidence="1">Uncharacterized protein</fullName>
    </submittedName>
</protein>
<dbReference type="EMBL" id="GBXM01007239">
    <property type="protein sequence ID" value="JAI01339.1"/>
    <property type="molecule type" value="Transcribed_RNA"/>
</dbReference>
<accession>A0A0E9XI29</accession>